<dbReference type="Proteomes" id="UP001152320">
    <property type="component" value="Chromosome 2"/>
</dbReference>
<reference evidence="1" key="1">
    <citation type="submission" date="2021-10" db="EMBL/GenBank/DDBJ databases">
        <title>Tropical sea cucumber genome reveals ecological adaptation and Cuvierian tubules defense mechanism.</title>
        <authorList>
            <person name="Chen T."/>
        </authorList>
    </citation>
    <scope>NUCLEOTIDE SEQUENCE</scope>
    <source>
        <strain evidence="1">Nanhai2018</strain>
        <tissue evidence="1">Muscle</tissue>
    </source>
</reference>
<evidence type="ECO:0000313" key="1">
    <source>
        <dbReference type="EMBL" id="KAJ8046308.1"/>
    </source>
</evidence>
<dbReference type="OrthoDB" id="8939918at2759"/>
<proteinExistence type="predicted"/>
<evidence type="ECO:0000313" key="2">
    <source>
        <dbReference type="Proteomes" id="UP001152320"/>
    </source>
</evidence>
<dbReference type="AlphaFoldDB" id="A0A9Q1CJB0"/>
<organism evidence="1 2">
    <name type="scientific">Holothuria leucospilota</name>
    <name type="common">Black long sea cucumber</name>
    <name type="synonym">Mertensiothuria leucospilota</name>
    <dbReference type="NCBI Taxonomy" id="206669"/>
    <lineage>
        <taxon>Eukaryota</taxon>
        <taxon>Metazoa</taxon>
        <taxon>Echinodermata</taxon>
        <taxon>Eleutherozoa</taxon>
        <taxon>Echinozoa</taxon>
        <taxon>Holothuroidea</taxon>
        <taxon>Aspidochirotacea</taxon>
        <taxon>Aspidochirotida</taxon>
        <taxon>Holothuriidae</taxon>
        <taxon>Holothuria</taxon>
    </lineage>
</organism>
<protein>
    <submittedName>
        <fullName evidence="1">Uncharacterized protein</fullName>
    </submittedName>
</protein>
<name>A0A9Q1CJB0_HOLLE</name>
<dbReference type="EMBL" id="JAIZAY010000002">
    <property type="protein sequence ID" value="KAJ8046308.1"/>
    <property type="molecule type" value="Genomic_DNA"/>
</dbReference>
<gene>
    <name evidence="1" type="ORF">HOLleu_04936</name>
</gene>
<comment type="caution">
    <text evidence="1">The sequence shown here is derived from an EMBL/GenBank/DDBJ whole genome shotgun (WGS) entry which is preliminary data.</text>
</comment>
<keyword evidence="2" id="KW-1185">Reference proteome</keyword>
<accession>A0A9Q1CJB0</accession>
<sequence>MVQVSLRVGDNPSIPLTVLVILFDSQMSMSEQVGSLCTSLTHQLRYISRIRRFLDFDTCHLVIRALVLSRLDYANGLLLGCNATDIRRLQCIQNWAAKLICNLPSLTLLLPAYAACIDSRYT</sequence>